<feature type="region of interest" description="Disordered" evidence="3">
    <location>
        <begin position="25"/>
        <end position="53"/>
    </location>
</feature>
<evidence type="ECO:0000259" key="4">
    <source>
        <dbReference type="PROSITE" id="PS51677"/>
    </source>
</evidence>
<dbReference type="InterPro" id="IPR011330">
    <property type="entry name" value="Glyco_hydro/deAcase_b/a-brl"/>
</dbReference>
<feature type="domain" description="NodB homology" evidence="4">
    <location>
        <begin position="124"/>
        <end position="282"/>
    </location>
</feature>
<dbReference type="SUPFAM" id="SSF88713">
    <property type="entry name" value="Glycoside hydrolase/deacetylase"/>
    <property type="match status" value="1"/>
</dbReference>
<dbReference type="InterPro" id="IPR051398">
    <property type="entry name" value="Polysacch_Deacetylase"/>
</dbReference>
<dbReference type="AlphaFoldDB" id="A0A0R2NQR9"/>
<sequence length="282" mass="31739">MFKNHQRIWVLTVLLGLFFLTGCSSTKPSSNTSSSSSSAKTSRKATSSSSSSTKKASHYANWHHVAEVKIPILMYHSISSGNSLRVPAKEFKAEMHYLKQHHYYTLTAKEAVYAFKHHRLPQKKVVWITLDDSYKDNLTKALPILKEYQLHATINFITGFTKKSNHLNLAEAKKMVSTGNIDFQSHTVRHLDLNELTYQQQFAELNDSKKWLDKNLHQNTAVICYPAGRANKQTIKAAKAAGYSYALSTSEGIATSKENPYNLTRQRVVPGMSLQGFASLLK</sequence>
<evidence type="ECO:0000256" key="2">
    <source>
        <dbReference type="ARBA" id="ARBA00022729"/>
    </source>
</evidence>
<dbReference type="InterPro" id="IPR002509">
    <property type="entry name" value="NODB_dom"/>
</dbReference>
<dbReference type="GO" id="GO:0005576">
    <property type="term" value="C:extracellular region"/>
    <property type="evidence" value="ECO:0007669"/>
    <property type="project" value="UniProtKB-SubCell"/>
</dbReference>
<dbReference type="CDD" id="cd10918">
    <property type="entry name" value="CE4_NodB_like_5s_6s"/>
    <property type="match status" value="1"/>
</dbReference>
<organism evidence="5 6">
    <name type="scientific">Lactiplantibacillus fabifermentans DSM 21115</name>
    <dbReference type="NCBI Taxonomy" id="1413187"/>
    <lineage>
        <taxon>Bacteria</taxon>
        <taxon>Bacillati</taxon>
        <taxon>Bacillota</taxon>
        <taxon>Bacilli</taxon>
        <taxon>Lactobacillales</taxon>
        <taxon>Lactobacillaceae</taxon>
        <taxon>Lactiplantibacillus</taxon>
    </lineage>
</organism>
<keyword evidence="6" id="KW-1185">Reference proteome</keyword>
<comment type="subcellular location">
    <subcellularLocation>
        <location evidence="1">Secreted</location>
    </subcellularLocation>
</comment>
<dbReference type="EMBL" id="AYGX02000054">
    <property type="protein sequence ID" value="KRO28054.1"/>
    <property type="molecule type" value="Genomic_DNA"/>
</dbReference>
<accession>A0A0R2NQR9</accession>
<evidence type="ECO:0000313" key="5">
    <source>
        <dbReference type="EMBL" id="KRO28054.1"/>
    </source>
</evidence>
<protein>
    <submittedName>
        <fullName evidence="5">Prophage Lp2 protein 59</fullName>
    </submittedName>
</protein>
<dbReference type="Gene3D" id="3.20.20.370">
    <property type="entry name" value="Glycoside hydrolase/deacetylase"/>
    <property type="match status" value="1"/>
</dbReference>
<evidence type="ECO:0000256" key="1">
    <source>
        <dbReference type="ARBA" id="ARBA00004613"/>
    </source>
</evidence>
<dbReference type="PROSITE" id="PS51677">
    <property type="entry name" value="NODB"/>
    <property type="match status" value="1"/>
</dbReference>
<dbReference type="GO" id="GO:0016810">
    <property type="term" value="F:hydrolase activity, acting on carbon-nitrogen (but not peptide) bonds"/>
    <property type="evidence" value="ECO:0007669"/>
    <property type="project" value="InterPro"/>
</dbReference>
<dbReference type="GO" id="GO:0005975">
    <property type="term" value="P:carbohydrate metabolic process"/>
    <property type="evidence" value="ECO:0007669"/>
    <property type="project" value="InterPro"/>
</dbReference>
<comment type="caution">
    <text evidence="5">The sequence shown here is derived from an EMBL/GenBank/DDBJ whole genome shotgun (WGS) entry which is preliminary data.</text>
</comment>
<dbReference type="PANTHER" id="PTHR34216">
    <property type="match status" value="1"/>
</dbReference>
<gene>
    <name evidence="5" type="ORF">DY78_GL002687</name>
</gene>
<dbReference type="RefSeq" id="WP_029778789.1">
    <property type="nucleotide sequence ID" value="NZ_AYGX02000054.1"/>
</dbReference>
<evidence type="ECO:0000256" key="3">
    <source>
        <dbReference type="SAM" id="MobiDB-lite"/>
    </source>
</evidence>
<keyword evidence="2" id="KW-0732">Signal</keyword>
<evidence type="ECO:0000313" key="6">
    <source>
        <dbReference type="Proteomes" id="UP000050920"/>
    </source>
</evidence>
<dbReference type="PANTHER" id="PTHR34216:SF3">
    <property type="entry name" value="POLY-BETA-1,6-N-ACETYL-D-GLUCOSAMINE N-DEACETYLASE"/>
    <property type="match status" value="1"/>
</dbReference>
<dbReference type="Pfam" id="PF01522">
    <property type="entry name" value="Polysacc_deac_1"/>
    <property type="match status" value="1"/>
</dbReference>
<dbReference type="PROSITE" id="PS51257">
    <property type="entry name" value="PROKAR_LIPOPROTEIN"/>
    <property type="match status" value="1"/>
</dbReference>
<reference evidence="5 6" key="1">
    <citation type="journal article" date="2015" name="Genome Announc.">
        <title>Expanding the biotechnology potential of lactobacilli through comparative genomics of 213 strains and associated genera.</title>
        <authorList>
            <person name="Sun Z."/>
            <person name="Harris H.M."/>
            <person name="McCann A."/>
            <person name="Guo C."/>
            <person name="Argimon S."/>
            <person name="Zhang W."/>
            <person name="Yang X."/>
            <person name="Jeffery I.B."/>
            <person name="Cooney J.C."/>
            <person name="Kagawa T.F."/>
            <person name="Liu W."/>
            <person name="Song Y."/>
            <person name="Salvetti E."/>
            <person name="Wrobel A."/>
            <person name="Rasinkangas P."/>
            <person name="Parkhill J."/>
            <person name="Rea M.C."/>
            <person name="O'Sullivan O."/>
            <person name="Ritari J."/>
            <person name="Douillard F.P."/>
            <person name="Paul Ross R."/>
            <person name="Yang R."/>
            <person name="Briner A.E."/>
            <person name="Felis G.E."/>
            <person name="de Vos W.M."/>
            <person name="Barrangou R."/>
            <person name="Klaenhammer T.R."/>
            <person name="Caufield P.W."/>
            <person name="Cui Y."/>
            <person name="Zhang H."/>
            <person name="O'Toole P.W."/>
        </authorList>
    </citation>
    <scope>NUCLEOTIDE SEQUENCE [LARGE SCALE GENOMIC DNA]</scope>
    <source>
        <strain evidence="5 6">DSM 21115</strain>
    </source>
</reference>
<name>A0A0R2NQR9_9LACO</name>
<proteinExistence type="predicted"/>
<dbReference type="Proteomes" id="UP000050920">
    <property type="component" value="Unassembled WGS sequence"/>
</dbReference>